<feature type="compositionally biased region" description="Basic residues" evidence="1">
    <location>
        <begin position="36"/>
        <end position="54"/>
    </location>
</feature>
<keyword evidence="2" id="KW-0547">Nucleotide-binding</keyword>
<dbReference type="STRING" id="4577.A0A1D6EDD8"/>
<keyword evidence="2" id="KW-0347">Helicase</keyword>
<keyword evidence="2" id="KW-0067">ATP-binding</keyword>
<dbReference type="GO" id="GO:0004386">
    <property type="term" value="F:helicase activity"/>
    <property type="evidence" value="ECO:0007669"/>
    <property type="project" value="UniProtKB-KW"/>
</dbReference>
<organism evidence="2">
    <name type="scientific">Zea mays</name>
    <name type="common">Maize</name>
    <dbReference type="NCBI Taxonomy" id="4577"/>
    <lineage>
        <taxon>Eukaryota</taxon>
        <taxon>Viridiplantae</taxon>
        <taxon>Streptophyta</taxon>
        <taxon>Embryophyta</taxon>
        <taxon>Tracheophyta</taxon>
        <taxon>Spermatophyta</taxon>
        <taxon>Magnoliopsida</taxon>
        <taxon>Liliopsida</taxon>
        <taxon>Poales</taxon>
        <taxon>Poaceae</taxon>
        <taxon>PACMAD clade</taxon>
        <taxon>Panicoideae</taxon>
        <taxon>Andropogonodae</taxon>
        <taxon>Andropogoneae</taxon>
        <taxon>Tripsacinae</taxon>
        <taxon>Zea</taxon>
    </lineage>
</organism>
<dbReference type="FunCoup" id="A0A1D6EDD8">
    <property type="interactions" value="71"/>
</dbReference>
<dbReference type="IntAct" id="A0A1D6EDD8">
    <property type="interactions" value="1"/>
</dbReference>
<dbReference type="InParanoid" id="A0A1D6EDD8"/>
<proteinExistence type="predicted"/>
<dbReference type="PANTHER" id="PTHR24030">
    <property type="entry name" value="PROTEIN CMSS1"/>
    <property type="match status" value="1"/>
</dbReference>
<dbReference type="Pfam" id="PF14617">
    <property type="entry name" value="CMS1"/>
    <property type="match status" value="1"/>
</dbReference>
<feature type="region of interest" description="Disordered" evidence="1">
    <location>
        <begin position="1"/>
        <end position="60"/>
    </location>
</feature>
<evidence type="ECO:0000313" key="2">
    <source>
        <dbReference type="EMBL" id="ONM18302.1"/>
    </source>
</evidence>
<keyword evidence="2" id="KW-0378">Hydrolase</keyword>
<dbReference type="AlphaFoldDB" id="A0A1D6EDD8"/>
<protein>
    <submittedName>
        <fullName evidence="2">DEAD-box helicase family protein</fullName>
    </submittedName>
</protein>
<dbReference type="EMBL" id="CM007648">
    <property type="protein sequence ID" value="ONM18302.1"/>
    <property type="molecule type" value="Genomic_DNA"/>
</dbReference>
<dbReference type="ExpressionAtlas" id="A0A1D6EDD8">
    <property type="expression patterns" value="baseline and differential"/>
</dbReference>
<dbReference type="OMA" id="HINWAYL"/>
<dbReference type="PANTHER" id="PTHR24030:SF0">
    <property type="entry name" value="PROTEIN CMSS1"/>
    <property type="match status" value="1"/>
</dbReference>
<sequence>MAPAPEPTAAAAGRKRKKPHGPSKIIAKKSADPKRAYAKKKKEKHKQKEKKSRLKPAEPDQIAATIGDGVAGATVLLSALMQPSRQLEFLLRSFERASKMRLSPLELDSYSEGCMVQLAEGAAQDVESFGDHVKGVFGSSWKEELCEGNHIDGEIAVGSPTLLVISSSALRSLDLLRGLKMFTKECRPVKLFAKHLKVEEQVAMLNARVNIACGTPSRQAILTIPILSYLSFLLCLVHINWAYLDCGTKTIFVSFSKVQNGGSWIKKLIDMEALSLSRLKLVVLDMQKDAKSFTLFTLPQVSNEFWDLYKGYLDPKIREGNMKICFYGAVSERDITKTFSLAE</sequence>
<dbReference type="InterPro" id="IPR032704">
    <property type="entry name" value="Cms1"/>
</dbReference>
<gene>
    <name evidence="2" type="ORF">ZEAMMB73_Zm00001d004090</name>
</gene>
<reference evidence="2" key="1">
    <citation type="submission" date="2015-12" db="EMBL/GenBank/DDBJ databases">
        <title>Update maize B73 reference genome by single molecule sequencing technologies.</title>
        <authorList>
            <consortium name="Maize Genome Sequencing Project"/>
            <person name="Ware D."/>
        </authorList>
    </citation>
    <scope>NUCLEOTIDE SEQUENCE [LARGE SCALE GENOMIC DNA]</scope>
    <source>
        <tissue evidence="2">Seedling</tissue>
    </source>
</reference>
<accession>A0A1D6EDD8</accession>
<evidence type="ECO:0000256" key="1">
    <source>
        <dbReference type="SAM" id="MobiDB-lite"/>
    </source>
</evidence>
<name>A0A1D6EDD8_MAIZE</name>